<sequence>MPKIFRENNLVSGLFSRWRVIHLVLLDSPQPGQTPLWRIYIELQMDPTAAVLTMPTHSSNISHTVLQFTVIAADALRDLGKAAQIPFVGTVCSLTLAVVPLIQNTKSQKEKCLQMVEDIHLVLCALMGLCIDSDNLASPQLLEHIAEYAQTLKKFHACLKAQKELGNLKRLFKQGEITQQLSACKQELSNACDVFRVGLLNNFDSKANMLQR</sequence>
<dbReference type="Proteomes" id="UP000620124">
    <property type="component" value="Unassembled WGS sequence"/>
</dbReference>
<comment type="caution">
    <text evidence="1">The sequence shown here is derived from an EMBL/GenBank/DDBJ whole genome shotgun (WGS) entry which is preliminary data.</text>
</comment>
<proteinExistence type="predicted"/>
<evidence type="ECO:0000313" key="2">
    <source>
        <dbReference type="Proteomes" id="UP000620124"/>
    </source>
</evidence>
<dbReference type="InterPro" id="IPR036537">
    <property type="entry name" value="Adaptor_Cbl_N_dom_sf"/>
</dbReference>
<accession>A0A8H6ZA89</accession>
<protein>
    <submittedName>
        <fullName evidence="1">Uncharacterized protein</fullName>
    </submittedName>
</protein>
<evidence type="ECO:0000313" key="1">
    <source>
        <dbReference type="EMBL" id="KAF7372606.1"/>
    </source>
</evidence>
<dbReference type="GO" id="GO:0007166">
    <property type="term" value="P:cell surface receptor signaling pathway"/>
    <property type="evidence" value="ECO:0007669"/>
    <property type="project" value="InterPro"/>
</dbReference>
<dbReference type="Gene3D" id="1.20.930.20">
    <property type="entry name" value="Adaptor protein Cbl, N-terminal domain"/>
    <property type="match status" value="1"/>
</dbReference>
<gene>
    <name evidence="1" type="ORF">MVEN_00123500</name>
</gene>
<reference evidence="1" key="1">
    <citation type="submission" date="2020-05" db="EMBL/GenBank/DDBJ databases">
        <title>Mycena genomes resolve the evolution of fungal bioluminescence.</title>
        <authorList>
            <person name="Tsai I.J."/>
        </authorList>
    </citation>
    <scope>NUCLEOTIDE SEQUENCE</scope>
    <source>
        <strain evidence="1">CCC161011</strain>
    </source>
</reference>
<dbReference type="EMBL" id="JACAZI010000001">
    <property type="protein sequence ID" value="KAF7372606.1"/>
    <property type="molecule type" value="Genomic_DNA"/>
</dbReference>
<keyword evidence="2" id="KW-1185">Reference proteome</keyword>
<dbReference type="InterPro" id="IPR059179">
    <property type="entry name" value="MLKL-like_MCAfunc"/>
</dbReference>
<dbReference type="CDD" id="cd21037">
    <property type="entry name" value="MLKL_NTD"/>
    <property type="match status" value="1"/>
</dbReference>
<dbReference type="OrthoDB" id="3015449at2759"/>
<name>A0A8H6ZA89_9AGAR</name>
<dbReference type="AlphaFoldDB" id="A0A8H6ZA89"/>
<organism evidence="1 2">
    <name type="scientific">Mycena venus</name>
    <dbReference type="NCBI Taxonomy" id="2733690"/>
    <lineage>
        <taxon>Eukaryota</taxon>
        <taxon>Fungi</taxon>
        <taxon>Dikarya</taxon>
        <taxon>Basidiomycota</taxon>
        <taxon>Agaricomycotina</taxon>
        <taxon>Agaricomycetes</taxon>
        <taxon>Agaricomycetidae</taxon>
        <taxon>Agaricales</taxon>
        <taxon>Marasmiineae</taxon>
        <taxon>Mycenaceae</taxon>
        <taxon>Mycena</taxon>
    </lineage>
</organism>